<dbReference type="AlphaFoldDB" id="A0A226DQ86"/>
<dbReference type="Pfam" id="PF01607">
    <property type="entry name" value="CBM_14"/>
    <property type="match status" value="1"/>
</dbReference>
<reference evidence="5 6" key="1">
    <citation type="submission" date="2015-12" db="EMBL/GenBank/DDBJ databases">
        <title>The genome of Folsomia candida.</title>
        <authorList>
            <person name="Faddeeva A."/>
            <person name="Derks M.F."/>
            <person name="Anvar Y."/>
            <person name="Smit S."/>
            <person name="Van Straalen N."/>
            <person name="Roelofs D."/>
        </authorList>
    </citation>
    <scope>NUCLEOTIDE SEQUENCE [LARGE SCALE GENOMIC DNA]</scope>
    <source>
        <strain evidence="5 6">VU population</strain>
        <tissue evidence="5">Whole body</tissue>
    </source>
</reference>
<evidence type="ECO:0000256" key="1">
    <source>
        <dbReference type="ARBA" id="ARBA00023157"/>
    </source>
</evidence>
<dbReference type="Gene3D" id="2.170.140.10">
    <property type="entry name" value="Chitin binding domain"/>
    <property type="match status" value="1"/>
</dbReference>
<evidence type="ECO:0000313" key="6">
    <source>
        <dbReference type="Proteomes" id="UP000198287"/>
    </source>
</evidence>
<organism evidence="5 6">
    <name type="scientific">Folsomia candida</name>
    <name type="common">Springtail</name>
    <dbReference type="NCBI Taxonomy" id="158441"/>
    <lineage>
        <taxon>Eukaryota</taxon>
        <taxon>Metazoa</taxon>
        <taxon>Ecdysozoa</taxon>
        <taxon>Arthropoda</taxon>
        <taxon>Hexapoda</taxon>
        <taxon>Collembola</taxon>
        <taxon>Entomobryomorpha</taxon>
        <taxon>Isotomoidea</taxon>
        <taxon>Isotomidae</taxon>
        <taxon>Proisotominae</taxon>
        <taxon>Folsomia</taxon>
    </lineage>
</organism>
<keyword evidence="1" id="KW-1015">Disulfide bond</keyword>
<dbReference type="GO" id="GO:0007160">
    <property type="term" value="P:cell-matrix adhesion"/>
    <property type="evidence" value="ECO:0007669"/>
    <property type="project" value="InterPro"/>
</dbReference>
<dbReference type="SUPFAM" id="SSF57625">
    <property type="entry name" value="Invertebrate chitin-binding proteins"/>
    <property type="match status" value="1"/>
</dbReference>
<dbReference type="STRING" id="158441.A0A226DQ86"/>
<gene>
    <name evidence="5" type="ORF">Fcan01_17726</name>
</gene>
<sequence length="657" mass="73771">MRNPSLSVWIEPFDYLAWGVAIFLISGLIVISKYRFKENVYKKPVFFPSFCAIFKQPVDQSNCNLSQVSLIILWFVSLTILSHYEYFITSSLIAPEKFKEIESLMDFIDLGYTVIYVDNLDSGYQRQHKVIENELVYKGKDPEIFNKSSYHLLNLVMENIYLHINPSKPKSVFLKHPWQDETVIGWLQNYGLGGKYKCYLSKNVADVQPGFFKFQFIPVALASKVMKRLQESGLSNIRDEWDKLRFLSSTKGFSPLDVITDYITFENLNGLFLLYFSGLATNASVLLSITSERFSLSFNALHEDTGYAECIDCENTIAKLAENFENPSEAQSSRDRDFPESLKGTYGIPVKDMIPFGTDNSDLALPTMDDAFVPVTLLDGFKFANLSYNKLFINTNGGITFIKGSGASIPDCSPLSIPTITPFWADIDTQIGGNITYRQATENATLSKVEPFLQKAFPGMSFDLKWAFVMTTYDVPFFGASPPAFACPGSALRNTFQTILTLGGTESYVIFLYNKIDWVNAYMINGDGGNHCSGFNGKHNPFAGLDAADGKARYQVAYACTRWAEYIPTTTNINIPGVWVFRVTSGISTPCDVVCLSNVDMLPDPYDCSNYYVCSNGEKIKHECPRFGKTGQLVYNPKSKVCVAPKDYPCEPICQEI</sequence>
<feature type="domain" description="Chitin-binding type-2" evidence="3">
    <location>
        <begin position="592"/>
        <end position="652"/>
    </location>
</feature>
<evidence type="ECO:0000259" key="4">
    <source>
        <dbReference type="PROSITE" id="PS51220"/>
    </source>
</evidence>
<dbReference type="OrthoDB" id="9972657at2759"/>
<keyword evidence="2" id="KW-0812">Transmembrane</keyword>
<protein>
    <submittedName>
        <fullName evidence="5">Sushi, nidogen and EGF-like domain-containing protein 1</fullName>
    </submittedName>
</protein>
<feature type="transmembrane region" description="Helical" evidence="2">
    <location>
        <begin position="65"/>
        <end position="84"/>
    </location>
</feature>
<dbReference type="InterPro" id="IPR051495">
    <property type="entry name" value="Epithelial_Barrier/Signaling"/>
</dbReference>
<name>A0A226DQ86_FOLCA</name>
<dbReference type="GO" id="GO:0008061">
    <property type="term" value="F:chitin binding"/>
    <property type="evidence" value="ECO:0007669"/>
    <property type="project" value="InterPro"/>
</dbReference>
<dbReference type="GO" id="GO:0005576">
    <property type="term" value="C:extracellular region"/>
    <property type="evidence" value="ECO:0007669"/>
    <property type="project" value="InterPro"/>
</dbReference>
<dbReference type="PROSITE" id="PS50940">
    <property type="entry name" value="CHIT_BIND_II"/>
    <property type="match status" value="1"/>
</dbReference>
<keyword evidence="2" id="KW-1133">Transmembrane helix</keyword>
<dbReference type="PANTHER" id="PTHR13802:SF52">
    <property type="entry name" value="MUCIN-4"/>
    <property type="match status" value="1"/>
</dbReference>
<accession>A0A226DQ86</accession>
<dbReference type="SMART" id="SM00539">
    <property type="entry name" value="NIDO"/>
    <property type="match status" value="1"/>
</dbReference>
<proteinExistence type="predicted"/>
<dbReference type="Proteomes" id="UP000198287">
    <property type="component" value="Unassembled WGS sequence"/>
</dbReference>
<dbReference type="InterPro" id="IPR003886">
    <property type="entry name" value="NIDO_dom"/>
</dbReference>
<comment type="caution">
    <text evidence="5">The sequence shown here is derived from an EMBL/GenBank/DDBJ whole genome shotgun (WGS) entry which is preliminary data.</text>
</comment>
<evidence type="ECO:0000313" key="5">
    <source>
        <dbReference type="EMBL" id="OXA47369.1"/>
    </source>
</evidence>
<dbReference type="InterPro" id="IPR002557">
    <property type="entry name" value="Chitin-bd_dom"/>
</dbReference>
<dbReference type="PANTHER" id="PTHR13802">
    <property type="entry name" value="MUCIN 4-RELATED"/>
    <property type="match status" value="1"/>
</dbReference>
<dbReference type="Pfam" id="PF06119">
    <property type="entry name" value="NIDO"/>
    <property type="match status" value="1"/>
</dbReference>
<keyword evidence="6" id="KW-1185">Reference proteome</keyword>
<keyword evidence="2" id="KW-0472">Membrane</keyword>
<dbReference type="PROSITE" id="PS51220">
    <property type="entry name" value="NIDO"/>
    <property type="match status" value="1"/>
</dbReference>
<evidence type="ECO:0000256" key="2">
    <source>
        <dbReference type="SAM" id="Phobius"/>
    </source>
</evidence>
<feature type="domain" description="NIDO" evidence="4">
    <location>
        <begin position="422"/>
        <end position="586"/>
    </location>
</feature>
<evidence type="ECO:0000259" key="3">
    <source>
        <dbReference type="PROSITE" id="PS50940"/>
    </source>
</evidence>
<feature type="transmembrane region" description="Helical" evidence="2">
    <location>
        <begin position="15"/>
        <end position="34"/>
    </location>
</feature>
<dbReference type="EMBL" id="LNIX01000013">
    <property type="protein sequence ID" value="OXA47369.1"/>
    <property type="molecule type" value="Genomic_DNA"/>
</dbReference>
<dbReference type="SMART" id="SM00494">
    <property type="entry name" value="ChtBD2"/>
    <property type="match status" value="1"/>
</dbReference>
<dbReference type="InterPro" id="IPR036508">
    <property type="entry name" value="Chitin-bd_dom_sf"/>
</dbReference>